<evidence type="ECO:0000256" key="1">
    <source>
        <dbReference type="ARBA" id="ARBA00022723"/>
    </source>
</evidence>
<dbReference type="PaxDb" id="8022-A0A060YDQ4"/>
<accession>A0A060YDQ4</accession>
<dbReference type="GO" id="GO:0000978">
    <property type="term" value="F:RNA polymerase II cis-regulatory region sequence-specific DNA binding"/>
    <property type="evidence" value="ECO:0007669"/>
    <property type="project" value="TreeGrafter"/>
</dbReference>
<dbReference type="EMBL" id="FR909712">
    <property type="protein sequence ID" value="CDQ89657.1"/>
    <property type="molecule type" value="Genomic_DNA"/>
</dbReference>
<evidence type="ECO:0000313" key="8">
    <source>
        <dbReference type="Proteomes" id="UP000193380"/>
    </source>
</evidence>
<dbReference type="PROSITE" id="PS00028">
    <property type="entry name" value="ZINC_FINGER_C2H2_1"/>
    <property type="match status" value="2"/>
</dbReference>
<dbReference type="STRING" id="8022.A0A060YDQ4"/>
<feature type="non-terminal residue" evidence="7">
    <location>
        <position position="1"/>
    </location>
</feature>
<dbReference type="Proteomes" id="UP000193380">
    <property type="component" value="Unassembled WGS sequence"/>
</dbReference>
<proteinExistence type="predicted"/>
<dbReference type="GO" id="GO:0008270">
    <property type="term" value="F:zinc ion binding"/>
    <property type="evidence" value="ECO:0007669"/>
    <property type="project" value="UniProtKB-KW"/>
</dbReference>
<reference evidence="7" key="1">
    <citation type="journal article" date="2014" name="Nat. Commun.">
        <title>The rainbow trout genome provides novel insights into evolution after whole-genome duplication in vertebrates.</title>
        <authorList>
            <person name="Berthelot C."/>
            <person name="Brunet F."/>
            <person name="Chalopin D."/>
            <person name="Juanchich A."/>
            <person name="Bernard M."/>
            <person name="Noel B."/>
            <person name="Bento P."/>
            <person name="Da Silva C."/>
            <person name="Labadie K."/>
            <person name="Alberti A."/>
            <person name="Aury J.M."/>
            <person name="Louis A."/>
            <person name="Dehais P."/>
            <person name="Bardou P."/>
            <person name="Montfort J."/>
            <person name="Klopp C."/>
            <person name="Cabau C."/>
            <person name="Gaspin C."/>
            <person name="Thorgaard G.H."/>
            <person name="Boussaha M."/>
            <person name="Quillet E."/>
            <person name="Guyomard R."/>
            <person name="Galiana D."/>
            <person name="Bobe J."/>
            <person name="Volff J.N."/>
            <person name="Genet C."/>
            <person name="Wincker P."/>
            <person name="Jaillon O."/>
            <person name="Roest Crollius H."/>
            <person name="Guiguen Y."/>
        </authorList>
    </citation>
    <scope>NUCLEOTIDE SEQUENCE [LARGE SCALE GENOMIC DNA]</scope>
</reference>
<keyword evidence="2" id="KW-0677">Repeat</keyword>
<keyword evidence="1" id="KW-0479">Metal-binding</keyword>
<dbReference type="FunFam" id="3.30.160.60:FF:000202">
    <property type="entry name" value="Zinc finger protein 574"/>
    <property type="match status" value="1"/>
</dbReference>
<dbReference type="Pfam" id="PF00096">
    <property type="entry name" value="zf-C2H2"/>
    <property type="match status" value="1"/>
</dbReference>
<evidence type="ECO:0000256" key="2">
    <source>
        <dbReference type="ARBA" id="ARBA00022737"/>
    </source>
</evidence>
<organism evidence="7 8">
    <name type="scientific">Oncorhynchus mykiss</name>
    <name type="common">Rainbow trout</name>
    <name type="synonym">Salmo gairdneri</name>
    <dbReference type="NCBI Taxonomy" id="8022"/>
    <lineage>
        <taxon>Eukaryota</taxon>
        <taxon>Metazoa</taxon>
        <taxon>Chordata</taxon>
        <taxon>Craniata</taxon>
        <taxon>Vertebrata</taxon>
        <taxon>Euteleostomi</taxon>
        <taxon>Actinopterygii</taxon>
        <taxon>Neopterygii</taxon>
        <taxon>Teleostei</taxon>
        <taxon>Protacanthopterygii</taxon>
        <taxon>Salmoniformes</taxon>
        <taxon>Salmonidae</taxon>
        <taxon>Salmoninae</taxon>
        <taxon>Oncorhynchus</taxon>
    </lineage>
</organism>
<feature type="domain" description="C2H2-type" evidence="6">
    <location>
        <begin position="1"/>
        <end position="16"/>
    </location>
</feature>
<evidence type="ECO:0000313" key="7">
    <source>
        <dbReference type="EMBL" id="CDQ89657.1"/>
    </source>
</evidence>
<gene>
    <name evidence="7" type="ORF">GSONMT00037706001</name>
</gene>
<dbReference type="Gene3D" id="3.30.160.60">
    <property type="entry name" value="Classic Zinc Finger"/>
    <property type="match status" value="2"/>
</dbReference>
<evidence type="ECO:0000256" key="5">
    <source>
        <dbReference type="PROSITE-ProRule" id="PRU00042"/>
    </source>
</evidence>
<evidence type="ECO:0000259" key="6">
    <source>
        <dbReference type="PROSITE" id="PS50157"/>
    </source>
</evidence>
<reference evidence="7" key="2">
    <citation type="submission" date="2014-03" db="EMBL/GenBank/DDBJ databases">
        <authorList>
            <person name="Genoscope - CEA"/>
        </authorList>
    </citation>
    <scope>NUCLEOTIDE SEQUENCE</scope>
</reference>
<name>A0A060YDQ4_ONCMY</name>
<dbReference type="PROSITE" id="PS50157">
    <property type="entry name" value="ZINC_FINGER_C2H2_2"/>
    <property type="match status" value="3"/>
</dbReference>
<dbReference type="SMART" id="SM00355">
    <property type="entry name" value="ZnF_C2H2"/>
    <property type="match status" value="2"/>
</dbReference>
<keyword evidence="4" id="KW-0862">Zinc</keyword>
<sequence length="173" mass="19242">NTHLREHLRTHTGERPFRCEICDKGFVQSMHLAEHRRTHTGERPHACLVCGKAFKSFSNLRNHRKTHARQQRQEEAAAAQVAMETSAAVALVEASQVELANGQPQLFHIQTSTQQQTQGTPTIMCNEFGETIAIIETSEGGTLPLAEAVEIYHTALESSLRMDSISVDSLQLI</sequence>
<dbReference type="GO" id="GO:0032502">
    <property type="term" value="P:developmental process"/>
    <property type="evidence" value="ECO:0007669"/>
    <property type="project" value="UniProtKB-ARBA"/>
</dbReference>
<evidence type="ECO:0000256" key="3">
    <source>
        <dbReference type="ARBA" id="ARBA00022771"/>
    </source>
</evidence>
<dbReference type="FunFam" id="3.30.160.60:FF:000381">
    <property type="entry name" value="zinc finger protein 574"/>
    <property type="match status" value="1"/>
</dbReference>
<dbReference type="PANTHER" id="PTHR23235">
    <property type="entry name" value="KRUEPPEL-LIKE TRANSCRIPTION FACTOR"/>
    <property type="match status" value="1"/>
</dbReference>
<protein>
    <recommendedName>
        <fullName evidence="6">C2H2-type domain-containing protein</fullName>
    </recommendedName>
</protein>
<feature type="domain" description="C2H2-type" evidence="6">
    <location>
        <begin position="45"/>
        <end position="72"/>
    </location>
</feature>
<dbReference type="InterPro" id="IPR036236">
    <property type="entry name" value="Znf_C2H2_sf"/>
</dbReference>
<dbReference type="SUPFAM" id="SSF57667">
    <property type="entry name" value="beta-beta-alpha zinc fingers"/>
    <property type="match status" value="1"/>
</dbReference>
<feature type="domain" description="C2H2-type" evidence="6">
    <location>
        <begin position="17"/>
        <end position="44"/>
    </location>
</feature>
<dbReference type="InterPro" id="IPR013087">
    <property type="entry name" value="Znf_C2H2_type"/>
</dbReference>
<dbReference type="GO" id="GO:0000981">
    <property type="term" value="F:DNA-binding transcription factor activity, RNA polymerase II-specific"/>
    <property type="evidence" value="ECO:0007669"/>
    <property type="project" value="TreeGrafter"/>
</dbReference>
<dbReference type="PANTHER" id="PTHR23235:SF120">
    <property type="entry name" value="KRUPPEL-LIKE FACTOR 15"/>
    <property type="match status" value="1"/>
</dbReference>
<evidence type="ECO:0000256" key="4">
    <source>
        <dbReference type="ARBA" id="ARBA00022833"/>
    </source>
</evidence>
<dbReference type="Pfam" id="PF13912">
    <property type="entry name" value="zf-C2H2_6"/>
    <property type="match status" value="1"/>
</dbReference>
<keyword evidence="3 5" id="KW-0863">Zinc-finger</keyword>
<dbReference type="AlphaFoldDB" id="A0A060YDQ4"/>